<dbReference type="AlphaFoldDB" id="A0A2G5SZM2"/>
<evidence type="ECO:0000313" key="4">
    <source>
        <dbReference type="EMBL" id="PIC20574.1"/>
    </source>
</evidence>
<keyword evidence="2" id="KW-0812">Transmembrane</keyword>
<gene>
    <name evidence="4" type="primary">Cni-F46G10.2</name>
    <name evidence="4" type="synonym">Cnig_chr_X.g25726</name>
    <name evidence="4" type="ORF">B9Z55_025726</name>
</gene>
<protein>
    <recommendedName>
        <fullName evidence="3">ILCR1 Ig-like domain-containing protein</fullName>
    </recommendedName>
</protein>
<name>A0A2G5SZM2_9PELO</name>
<feature type="transmembrane region" description="Helical" evidence="2">
    <location>
        <begin position="345"/>
        <end position="364"/>
    </location>
</feature>
<dbReference type="Pfam" id="PF23608">
    <property type="entry name" value="Ig_ILCR1"/>
    <property type="match status" value="1"/>
</dbReference>
<reference evidence="5" key="1">
    <citation type="submission" date="2017-10" db="EMBL/GenBank/DDBJ databases">
        <title>Rapid genome shrinkage in a self-fertile nematode reveals novel sperm competition proteins.</title>
        <authorList>
            <person name="Yin D."/>
            <person name="Schwarz E.M."/>
            <person name="Thomas C.G."/>
            <person name="Felde R.L."/>
            <person name="Korf I.F."/>
            <person name="Cutter A.D."/>
            <person name="Schartner C.M."/>
            <person name="Ralston E.J."/>
            <person name="Meyer B.J."/>
            <person name="Haag E.S."/>
        </authorList>
    </citation>
    <scope>NUCLEOTIDE SEQUENCE [LARGE SCALE GENOMIC DNA]</scope>
    <source>
        <strain evidence="5">JU1422</strain>
    </source>
</reference>
<evidence type="ECO:0000313" key="5">
    <source>
        <dbReference type="Proteomes" id="UP000230233"/>
    </source>
</evidence>
<evidence type="ECO:0000259" key="3">
    <source>
        <dbReference type="Pfam" id="PF23608"/>
    </source>
</evidence>
<evidence type="ECO:0000256" key="2">
    <source>
        <dbReference type="SAM" id="Phobius"/>
    </source>
</evidence>
<dbReference type="InterPro" id="IPR057066">
    <property type="entry name" value="Ig_ILCR1"/>
</dbReference>
<feature type="region of interest" description="Disordered" evidence="1">
    <location>
        <begin position="552"/>
        <end position="587"/>
    </location>
</feature>
<keyword evidence="2" id="KW-0472">Membrane</keyword>
<keyword evidence="2" id="KW-1133">Transmembrane helix</keyword>
<dbReference type="EMBL" id="PDUG01000006">
    <property type="protein sequence ID" value="PIC20574.1"/>
    <property type="molecule type" value="Genomic_DNA"/>
</dbReference>
<feature type="compositionally biased region" description="Low complexity" evidence="1">
    <location>
        <begin position="563"/>
        <end position="582"/>
    </location>
</feature>
<comment type="caution">
    <text evidence="4">The sequence shown here is derived from an EMBL/GenBank/DDBJ whole genome shotgun (WGS) entry which is preliminary data.</text>
</comment>
<feature type="domain" description="ILCR1 Ig-like" evidence="3">
    <location>
        <begin position="208"/>
        <end position="311"/>
    </location>
</feature>
<keyword evidence="5" id="KW-1185">Reference proteome</keyword>
<organism evidence="4 5">
    <name type="scientific">Caenorhabditis nigoni</name>
    <dbReference type="NCBI Taxonomy" id="1611254"/>
    <lineage>
        <taxon>Eukaryota</taxon>
        <taxon>Metazoa</taxon>
        <taxon>Ecdysozoa</taxon>
        <taxon>Nematoda</taxon>
        <taxon>Chromadorea</taxon>
        <taxon>Rhabditida</taxon>
        <taxon>Rhabditina</taxon>
        <taxon>Rhabditomorpha</taxon>
        <taxon>Rhabditoidea</taxon>
        <taxon>Rhabditidae</taxon>
        <taxon>Peloderinae</taxon>
        <taxon>Caenorhabditis</taxon>
    </lineage>
</organism>
<proteinExistence type="predicted"/>
<sequence length="612" mass="68609">MNGSKVPNDSGHRRTISMSCYRILFLATVLAIIPATRGSVACSFNWDGNCTVNAGRDEVVELLKDENQTINWKIRPQNIGFMYYLRTSDEGDDVGIRGIVKWKVQLKNWSTNDTTVEGFLVSIVDHDSNATVASYELNVPEPFEEFAENNEILEMRLEVDDVLKFDKRYDAKINILPIGKQAAASSFLSVMEKLDNEHCSAKTGLAERWAPRIMVDVFEATSEIERLQAYWKPAPSFLCIKSYELVLLNREGFVLNTTEVEVIPGQKIGTATFGGIEKDQMVQVKIRGKTASDGGCACVNCNCITDKSRFFVIPHAVKKTVTVTTPKATYHHEQTSYSVLDILCYVFGTLILIALIFCSCLCCTKHQNTIFKQKVAFSALKSNRYPNKKVKAIKSYKVMVVCPEVTGRDYDYMMRIAEGLKKSSNTVVCDKWKESSRDVEENMLHWVYEQIRLADKILVFHSDSHIAKVGVYEIIENFYPSTDPRLIHVALTPSAQKNVPREIQYVMPRDQKHLEEAFGITIENPLVIDIPSDDMIVPEHGAVHRDSCESILEGPQNSKTHSTDSGVSSMSSNSSQSGGSAESAHKITDDIPLKDIVNVESHPLLQQPIEVV</sequence>
<dbReference type="Proteomes" id="UP000230233">
    <property type="component" value="Chromosome X"/>
</dbReference>
<dbReference type="STRING" id="1611254.A0A2G5SZM2"/>
<evidence type="ECO:0000256" key="1">
    <source>
        <dbReference type="SAM" id="MobiDB-lite"/>
    </source>
</evidence>
<accession>A0A2G5SZM2</accession>
<dbReference type="OrthoDB" id="5799198at2759"/>